<dbReference type="GeneID" id="110753263"/>
<reference evidence="3" key="1">
    <citation type="submission" date="2025-08" db="UniProtKB">
        <authorList>
            <consortium name="RefSeq"/>
        </authorList>
    </citation>
    <scope>IDENTIFICATION</scope>
</reference>
<protein>
    <submittedName>
        <fullName evidence="3">Uncharacterized protein LOC110753263</fullName>
    </submittedName>
</protein>
<dbReference type="InterPro" id="IPR039537">
    <property type="entry name" value="Retrotran_Ty1/copia-like"/>
</dbReference>
<dbReference type="AlphaFoldDB" id="A0A6P5RYG6"/>
<dbReference type="PANTHER" id="PTHR42648">
    <property type="entry name" value="TRANSPOSASE, PUTATIVE-RELATED"/>
    <property type="match status" value="1"/>
</dbReference>
<feature type="domain" description="GAG-pre-integrase" evidence="1">
    <location>
        <begin position="81"/>
        <end position="142"/>
    </location>
</feature>
<dbReference type="InterPro" id="IPR036397">
    <property type="entry name" value="RNaseH_sf"/>
</dbReference>
<accession>A0A6P5RYG6</accession>
<dbReference type="Gene3D" id="3.30.420.10">
    <property type="entry name" value="Ribonuclease H-like superfamily/Ribonuclease H"/>
    <property type="match status" value="1"/>
</dbReference>
<keyword evidence="2" id="KW-1185">Reference proteome</keyword>
<dbReference type="SUPFAM" id="SSF53098">
    <property type="entry name" value="Ribonuclease H-like"/>
    <property type="match status" value="1"/>
</dbReference>
<sequence length="194" mass="21629">MSLLGIIHISHVIAITIHAPIFQHIRSTCLPAALSQTTPSSHLGPILNVLVGLSEEQCKQLAAAMDLATRKMIGWGKQNGGLYYMSPLTKAPVSCHVMHTSTIWHHRLGHPSSARLQLLSKSFPFISSSFDHSCIVCPMAKQTRIPFSLSRTSTSSPFELLHCDIWGPHRVHSHTSARYFLTIMDDFTRCTWVF</sequence>
<evidence type="ECO:0000259" key="1">
    <source>
        <dbReference type="Pfam" id="PF13976"/>
    </source>
</evidence>
<gene>
    <name evidence="3" type="primary">LOC110753263</name>
</gene>
<dbReference type="PANTHER" id="PTHR42648:SF31">
    <property type="entry name" value="RNA-DIRECTED DNA POLYMERASE"/>
    <property type="match status" value="1"/>
</dbReference>
<dbReference type="KEGG" id="pavi:110753263"/>
<evidence type="ECO:0000313" key="2">
    <source>
        <dbReference type="Proteomes" id="UP000515124"/>
    </source>
</evidence>
<evidence type="ECO:0000313" key="3">
    <source>
        <dbReference type="RefSeq" id="XP_021809820.1"/>
    </source>
</evidence>
<dbReference type="RefSeq" id="XP_021809820.1">
    <property type="nucleotide sequence ID" value="XM_021954128.1"/>
</dbReference>
<dbReference type="Pfam" id="PF13976">
    <property type="entry name" value="gag_pre-integrs"/>
    <property type="match status" value="1"/>
</dbReference>
<name>A0A6P5RYG6_PRUAV</name>
<dbReference type="Proteomes" id="UP000515124">
    <property type="component" value="Unplaced"/>
</dbReference>
<dbReference type="InterPro" id="IPR012337">
    <property type="entry name" value="RNaseH-like_sf"/>
</dbReference>
<proteinExistence type="predicted"/>
<dbReference type="InterPro" id="IPR025724">
    <property type="entry name" value="GAG-pre-integrase_dom"/>
</dbReference>
<dbReference type="GO" id="GO:0003676">
    <property type="term" value="F:nucleic acid binding"/>
    <property type="evidence" value="ECO:0007669"/>
    <property type="project" value="InterPro"/>
</dbReference>
<organism evidence="2 3">
    <name type="scientific">Prunus avium</name>
    <name type="common">Cherry</name>
    <name type="synonym">Cerasus avium</name>
    <dbReference type="NCBI Taxonomy" id="42229"/>
    <lineage>
        <taxon>Eukaryota</taxon>
        <taxon>Viridiplantae</taxon>
        <taxon>Streptophyta</taxon>
        <taxon>Embryophyta</taxon>
        <taxon>Tracheophyta</taxon>
        <taxon>Spermatophyta</taxon>
        <taxon>Magnoliopsida</taxon>
        <taxon>eudicotyledons</taxon>
        <taxon>Gunneridae</taxon>
        <taxon>Pentapetalae</taxon>
        <taxon>rosids</taxon>
        <taxon>fabids</taxon>
        <taxon>Rosales</taxon>
        <taxon>Rosaceae</taxon>
        <taxon>Amygdaloideae</taxon>
        <taxon>Amygdaleae</taxon>
        <taxon>Prunus</taxon>
    </lineage>
</organism>